<dbReference type="Gene3D" id="3.60.10.10">
    <property type="entry name" value="Endonuclease/exonuclease/phosphatase"/>
    <property type="match status" value="1"/>
</dbReference>
<evidence type="ECO:0000313" key="4">
    <source>
        <dbReference type="EMBL" id="CAI4008944.1"/>
    </source>
</evidence>
<gene>
    <name evidence="4" type="ORF">C1SCF055_LOCUS34334</name>
</gene>
<name>A0A9P1DHB4_9DINO</name>
<accession>A0A9P1DHB4</accession>
<evidence type="ECO:0000256" key="2">
    <source>
        <dbReference type="SAM" id="MobiDB-lite"/>
    </source>
</evidence>
<dbReference type="SUPFAM" id="SSF56219">
    <property type="entry name" value="DNase I-like"/>
    <property type="match status" value="1"/>
</dbReference>
<dbReference type="InterPro" id="IPR036691">
    <property type="entry name" value="Endo/exonu/phosph_ase_sf"/>
</dbReference>
<reference evidence="4" key="1">
    <citation type="submission" date="2022-10" db="EMBL/GenBank/DDBJ databases">
        <authorList>
            <person name="Chen Y."/>
            <person name="Dougan E. K."/>
            <person name="Chan C."/>
            <person name="Rhodes N."/>
            <person name="Thang M."/>
        </authorList>
    </citation>
    <scope>NUCLEOTIDE SEQUENCE</scope>
</reference>
<dbReference type="EMBL" id="CAMXCT020004423">
    <property type="protein sequence ID" value="CAL1162319.1"/>
    <property type="molecule type" value="Genomic_DNA"/>
</dbReference>
<reference evidence="5 6" key="2">
    <citation type="submission" date="2024-05" db="EMBL/GenBank/DDBJ databases">
        <authorList>
            <person name="Chen Y."/>
            <person name="Shah S."/>
            <person name="Dougan E. K."/>
            <person name="Thang M."/>
            <person name="Chan C."/>
        </authorList>
    </citation>
    <scope>NUCLEOTIDE SEQUENCE [LARGE SCALE GENOMIC DNA]</scope>
</reference>
<proteinExistence type="inferred from homology"/>
<keyword evidence="6" id="KW-1185">Reference proteome</keyword>
<sequence>MWSPLPRAAYAAVPAAFLLTGAWRSGRLTWRPRPGERRRVAAVDVDGKPCGPQSASAGKVTIVSQNMWNSFYAGGPQREKRLEAFRKLLETQGKAVEILVLQEMFAFGLGPFCDKSEVELLQEWTTDLGFVHQTSPLVTMPWLGQSSGLLICSKEPILSEQHHVFQQRRRVTSKGWLEVEVQLASMKLVIITTHLEHAHSPHWRRIRESQWREIAERLKVLKDDYVILLGDFNVCGEDFGRALDGAEEYHALLSSMARAGFSHEGFPRSSGSEMPTLRPQNDVSLRSSPDHIFVSPKLKHRSLTVALWDMDHLEQIHSDHRAIMATFNGSNAT</sequence>
<feature type="compositionally biased region" description="Polar residues" evidence="2">
    <location>
        <begin position="269"/>
        <end position="283"/>
    </location>
</feature>
<dbReference type="Pfam" id="PF03372">
    <property type="entry name" value="Exo_endo_phos"/>
    <property type="match status" value="1"/>
</dbReference>
<dbReference type="AlphaFoldDB" id="A0A9P1DHB4"/>
<dbReference type="Proteomes" id="UP001152797">
    <property type="component" value="Unassembled WGS sequence"/>
</dbReference>
<evidence type="ECO:0000313" key="6">
    <source>
        <dbReference type="Proteomes" id="UP001152797"/>
    </source>
</evidence>
<comment type="similarity">
    <text evidence="1">Belongs to the neutral sphingomyelinase family.</text>
</comment>
<evidence type="ECO:0000259" key="3">
    <source>
        <dbReference type="Pfam" id="PF03372"/>
    </source>
</evidence>
<feature type="domain" description="Endonuclease/exonuclease/phosphatase" evidence="3">
    <location>
        <begin position="68"/>
        <end position="302"/>
    </location>
</feature>
<evidence type="ECO:0000313" key="5">
    <source>
        <dbReference type="EMBL" id="CAL4796256.1"/>
    </source>
</evidence>
<evidence type="ECO:0000256" key="1">
    <source>
        <dbReference type="ARBA" id="ARBA00006335"/>
    </source>
</evidence>
<organism evidence="4">
    <name type="scientific">Cladocopium goreaui</name>
    <dbReference type="NCBI Taxonomy" id="2562237"/>
    <lineage>
        <taxon>Eukaryota</taxon>
        <taxon>Sar</taxon>
        <taxon>Alveolata</taxon>
        <taxon>Dinophyceae</taxon>
        <taxon>Suessiales</taxon>
        <taxon>Symbiodiniaceae</taxon>
        <taxon>Cladocopium</taxon>
    </lineage>
</organism>
<dbReference type="EMBL" id="CAMXCT010004423">
    <property type="protein sequence ID" value="CAI4008944.1"/>
    <property type="molecule type" value="Genomic_DNA"/>
</dbReference>
<feature type="region of interest" description="Disordered" evidence="2">
    <location>
        <begin position="264"/>
        <end position="283"/>
    </location>
</feature>
<dbReference type="OrthoDB" id="415448at2759"/>
<dbReference type="InterPro" id="IPR005135">
    <property type="entry name" value="Endo/exonuclease/phosphatase"/>
</dbReference>
<dbReference type="InterPro" id="IPR038772">
    <property type="entry name" value="Sph/SMPD2-like"/>
</dbReference>
<protein>
    <recommendedName>
        <fullName evidence="3">Endonuclease/exonuclease/phosphatase domain-containing protein</fullName>
    </recommendedName>
</protein>
<dbReference type="PANTHER" id="PTHR16320:SF23">
    <property type="entry name" value="SPHINGOMYELINASE C 1"/>
    <property type="match status" value="1"/>
</dbReference>
<comment type="caution">
    <text evidence="4">The sequence shown here is derived from an EMBL/GenBank/DDBJ whole genome shotgun (WGS) entry which is preliminary data.</text>
</comment>
<dbReference type="EMBL" id="CAMXCT030004423">
    <property type="protein sequence ID" value="CAL4796256.1"/>
    <property type="molecule type" value="Genomic_DNA"/>
</dbReference>
<dbReference type="PANTHER" id="PTHR16320">
    <property type="entry name" value="SPHINGOMYELINASE FAMILY MEMBER"/>
    <property type="match status" value="1"/>
</dbReference>
<dbReference type="GO" id="GO:0004767">
    <property type="term" value="F:sphingomyelin phosphodiesterase activity"/>
    <property type="evidence" value="ECO:0007669"/>
    <property type="project" value="InterPro"/>
</dbReference>